<dbReference type="SUPFAM" id="SSF46946">
    <property type="entry name" value="S13-like H2TH domain"/>
    <property type="match status" value="1"/>
</dbReference>
<dbReference type="KEGG" id="fsl:EJO69_02355"/>
<dbReference type="AlphaFoldDB" id="A0A3Q8WSH0"/>
<dbReference type="Pfam" id="PF22525">
    <property type="entry name" value="H2TH_5"/>
    <property type="match status" value="1"/>
</dbReference>
<dbReference type="NCBIfam" id="NF041260">
    <property type="entry name" value="actino_IHF"/>
    <property type="match status" value="1"/>
</dbReference>
<dbReference type="GO" id="GO:0003676">
    <property type="term" value="F:nucleic acid binding"/>
    <property type="evidence" value="ECO:0007669"/>
    <property type="project" value="InterPro"/>
</dbReference>
<reference evidence="2 3" key="1">
    <citation type="submission" date="2018-12" db="EMBL/GenBank/DDBJ databases">
        <title>Complete genome sequence of Flaviflexus salsibiostraticola KCTC 33148.</title>
        <authorList>
            <person name="Bae J.-W."/>
        </authorList>
    </citation>
    <scope>NUCLEOTIDE SEQUENCE [LARGE SCALE GENOMIC DNA]</scope>
    <source>
        <strain evidence="2 3">KCTC 33148</strain>
    </source>
</reference>
<dbReference type="Gene3D" id="1.10.8.50">
    <property type="match status" value="1"/>
</dbReference>
<dbReference type="InterPro" id="IPR055201">
    <property type="entry name" value="IHF-like_H2TH"/>
</dbReference>
<dbReference type="InterPro" id="IPR047806">
    <property type="entry name" value="IHF_actinobact"/>
</dbReference>
<evidence type="ECO:0000313" key="2">
    <source>
        <dbReference type="EMBL" id="AZN29270.1"/>
    </source>
</evidence>
<accession>A0A3Q8WSH0</accession>
<organism evidence="2 3">
    <name type="scientific">Flaviflexus salsibiostraticola</name>
    <dbReference type="NCBI Taxonomy" id="1282737"/>
    <lineage>
        <taxon>Bacteria</taxon>
        <taxon>Bacillati</taxon>
        <taxon>Actinomycetota</taxon>
        <taxon>Actinomycetes</taxon>
        <taxon>Actinomycetales</taxon>
        <taxon>Actinomycetaceae</taxon>
        <taxon>Flaviflexus</taxon>
    </lineage>
</organism>
<evidence type="ECO:0000259" key="1">
    <source>
        <dbReference type="Pfam" id="PF22525"/>
    </source>
</evidence>
<keyword evidence="3" id="KW-1185">Reference proteome</keyword>
<name>A0A3Q8WSH0_9ACTO</name>
<dbReference type="Proteomes" id="UP000270021">
    <property type="component" value="Chromosome"/>
</dbReference>
<dbReference type="OrthoDB" id="3197442at2"/>
<dbReference type="RefSeq" id="WP_126038714.1">
    <property type="nucleotide sequence ID" value="NZ_CP034438.1"/>
</dbReference>
<dbReference type="EMBL" id="CP034438">
    <property type="protein sequence ID" value="AZN29270.1"/>
    <property type="molecule type" value="Genomic_DNA"/>
</dbReference>
<sequence>MALPSLTPEQRQAALEKAAVARKKRAELKKSLKAGEVRLSDVLELAQTDEVIAKLRVSALLESMPGIGIAKARAIMDRTSISSSRRVGGLGPHQRAALISIFC</sequence>
<proteinExistence type="predicted"/>
<dbReference type="InterPro" id="IPR010979">
    <property type="entry name" value="Ribosomal_uS13-like_H2TH"/>
</dbReference>
<gene>
    <name evidence="2" type="ORF">EJO69_02355</name>
</gene>
<protein>
    <submittedName>
        <fullName evidence="2">Integration host factor</fullName>
    </submittedName>
</protein>
<evidence type="ECO:0000313" key="3">
    <source>
        <dbReference type="Proteomes" id="UP000270021"/>
    </source>
</evidence>
<feature type="domain" description="Integration host factor-like helix-two turn-helix" evidence="1">
    <location>
        <begin position="32"/>
        <end position="102"/>
    </location>
</feature>